<evidence type="ECO:0000313" key="1">
    <source>
        <dbReference type="EMBL" id="KAK1119275.1"/>
    </source>
</evidence>
<proteinExistence type="predicted"/>
<dbReference type="Proteomes" id="UP001177670">
    <property type="component" value="Unassembled WGS sequence"/>
</dbReference>
<organism evidence="1 2">
    <name type="scientific">Melipona bicolor</name>
    <dbReference type="NCBI Taxonomy" id="60889"/>
    <lineage>
        <taxon>Eukaryota</taxon>
        <taxon>Metazoa</taxon>
        <taxon>Ecdysozoa</taxon>
        <taxon>Arthropoda</taxon>
        <taxon>Hexapoda</taxon>
        <taxon>Insecta</taxon>
        <taxon>Pterygota</taxon>
        <taxon>Neoptera</taxon>
        <taxon>Endopterygota</taxon>
        <taxon>Hymenoptera</taxon>
        <taxon>Apocrita</taxon>
        <taxon>Aculeata</taxon>
        <taxon>Apoidea</taxon>
        <taxon>Anthophila</taxon>
        <taxon>Apidae</taxon>
        <taxon>Melipona</taxon>
    </lineage>
</organism>
<evidence type="ECO:0000313" key="2">
    <source>
        <dbReference type="Proteomes" id="UP001177670"/>
    </source>
</evidence>
<accession>A0AA40FI13</accession>
<gene>
    <name evidence="1" type="ORF">K0M31_013464</name>
</gene>
<dbReference type="EMBL" id="JAHYIQ010000037">
    <property type="protein sequence ID" value="KAK1119275.1"/>
    <property type="molecule type" value="Genomic_DNA"/>
</dbReference>
<comment type="caution">
    <text evidence="1">The sequence shown here is derived from an EMBL/GenBank/DDBJ whole genome shotgun (WGS) entry which is preliminary data.</text>
</comment>
<feature type="non-terminal residue" evidence="1">
    <location>
        <position position="1"/>
    </location>
</feature>
<sequence length="56" mass="6201">EHRCVVGEQACATTTGKLAKCLRRSTEQCRKNNEVGVKGDFFLFWKTGQSLALARG</sequence>
<reference evidence="1" key="1">
    <citation type="submission" date="2021-10" db="EMBL/GenBank/DDBJ databases">
        <title>Melipona bicolor Genome sequencing and assembly.</title>
        <authorList>
            <person name="Araujo N.S."/>
            <person name="Arias M.C."/>
        </authorList>
    </citation>
    <scope>NUCLEOTIDE SEQUENCE</scope>
    <source>
        <strain evidence="1">USP_2M_L1-L4_2017</strain>
        <tissue evidence="1">Whole body</tissue>
    </source>
</reference>
<protein>
    <submittedName>
        <fullName evidence="1">Uncharacterized protein</fullName>
    </submittedName>
</protein>
<name>A0AA40FI13_9HYME</name>
<dbReference type="AlphaFoldDB" id="A0AA40FI13"/>
<feature type="non-terminal residue" evidence="1">
    <location>
        <position position="56"/>
    </location>
</feature>
<keyword evidence="2" id="KW-1185">Reference proteome</keyword>